<dbReference type="PANTHER" id="PTHR43384:SF10">
    <property type="entry name" value="ATPASE INVOLVED IN CHROMOSOME PARTITIONING, PARA_MIND FAMILY"/>
    <property type="match status" value="1"/>
</dbReference>
<dbReference type="InterPro" id="IPR033756">
    <property type="entry name" value="YlxH/NBP35"/>
</dbReference>
<dbReference type="GO" id="GO:0009898">
    <property type="term" value="C:cytoplasmic side of plasma membrane"/>
    <property type="evidence" value="ECO:0007669"/>
    <property type="project" value="TreeGrafter"/>
</dbReference>
<evidence type="ECO:0000313" key="3">
    <source>
        <dbReference type="EMBL" id="MBS3062315.1"/>
    </source>
</evidence>
<gene>
    <name evidence="3" type="primary">minD</name>
    <name evidence="3" type="ORF">J4203_00440</name>
</gene>
<dbReference type="GO" id="GO:0005829">
    <property type="term" value="C:cytosol"/>
    <property type="evidence" value="ECO:0007669"/>
    <property type="project" value="TreeGrafter"/>
</dbReference>
<reference evidence="3" key="2">
    <citation type="submission" date="2021-05" db="EMBL/GenBank/DDBJ databases">
        <title>Protein family content uncovers lineage relationships and bacterial pathway maintenance mechanisms in DPANN archaea.</title>
        <authorList>
            <person name="Castelle C.J."/>
            <person name="Meheust R."/>
            <person name="Jaffe A.L."/>
            <person name="Seitz K."/>
            <person name="Gong X."/>
            <person name="Baker B.J."/>
            <person name="Banfield J.F."/>
        </authorList>
    </citation>
    <scope>NUCLEOTIDE SEQUENCE</scope>
    <source>
        <strain evidence="3">RIFCSPLOWO2_01_FULL_58_19</strain>
    </source>
</reference>
<dbReference type="SUPFAM" id="SSF52540">
    <property type="entry name" value="P-loop containing nucleoside triphosphate hydrolases"/>
    <property type="match status" value="1"/>
</dbReference>
<keyword evidence="1" id="KW-0547">Nucleotide-binding</keyword>
<evidence type="ECO:0000313" key="4">
    <source>
        <dbReference type="Proteomes" id="UP000678237"/>
    </source>
</evidence>
<keyword evidence="3" id="KW-0132">Cell division</keyword>
<dbReference type="NCBIfam" id="TIGR01969">
    <property type="entry name" value="minD_arch"/>
    <property type="match status" value="1"/>
</dbReference>
<dbReference type="Gene3D" id="3.40.50.300">
    <property type="entry name" value="P-loop containing nucleotide triphosphate hydrolases"/>
    <property type="match status" value="1"/>
</dbReference>
<accession>A0A8T4LGE3</accession>
<dbReference type="GO" id="GO:0016887">
    <property type="term" value="F:ATP hydrolysis activity"/>
    <property type="evidence" value="ECO:0007669"/>
    <property type="project" value="TreeGrafter"/>
</dbReference>
<sequence>MPNSILVGSGKGGVGKTTVTINLGMALTLMGRDVVIVDVDIPTPNVGFHLDIPSDAVTLNDVVRGKASLEQAVFLYANRLKVIPSGIFIDSLEGFDPDAYRNVMKQINKKFDVILFDCAPGLGNEVVNTFKGGEMMVVVTTPELPSVADTAKSVQIARDLGVDVKGIVVNRSGHFKAEMKDAQVSSTINDLPILGKIPEDPTVPTSIAEGVPVVFGHPLSPAARAYKRLAYRLLGKKYVERLSLADKINLFLKNY</sequence>
<keyword evidence="3" id="KW-0131">Cell cycle</keyword>
<evidence type="ECO:0000256" key="2">
    <source>
        <dbReference type="ARBA" id="ARBA00022840"/>
    </source>
</evidence>
<dbReference type="GO" id="GO:0051782">
    <property type="term" value="P:negative regulation of cell division"/>
    <property type="evidence" value="ECO:0007669"/>
    <property type="project" value="TreeGrafter"/>
</dbReference>
<dbReference type="Proteomes" id="UP000678237">
    <property type="component" value="Unassembled WGS sequence"/>
</dbReference>
<dbReference type="GO" id="GO:0051301">
    <property type="term" value="P:cell division"/>
    <property type="evidence" value="ECO:0007669"/>
    <property type="project" value="UniProtKB-KW"/>
</dbReference>
<dbReference type="AlphaFoldDB" id="A0A8T4LGE3"/>
<comment type="caution">
    <text evidence="3">The sequence shown here is derived from an EMBL/GenBank/DDBJ whole genome shotgun (WGS) entry which is preliminary data.</text>
</comment>
<protein>
    <submittedName>
        <fullName evidence="3">Cell division ATPase MinD</fullName>
    </submittedName>
</protein>
<dbReference type="InterPro" id="IPR050625">
    <property type="entry name" value="ParA/MinD_ATPase"/>
</dbReference>
<name>A0A8T4LGE3_9ARCH</name>
<reference evidence="3" key="1">
    <citation type="submission" date="2021-03" db="EMBL/GenBank/DDBJ databases">
        <authorList>
            <person name="Jaffe A."/>
        </authorList>
    </citation>
    <scope>NUCLEOTIDE SEQUENCE</scope>
    <source>
        <strain evidence="3">RIFCSPLOWO2_01_FULL_58_19</strain>
    </source>
</reference>
<dbReference type="InterPro" id="IPR010224">
    <property type="entry name" value="MinD_archaea"/>
</dbReference>
<dbReference type="EMBL" id="JAGVWE010000002">
    <property type="protein sequence ID" value="MBS3062315.1"/>
    <property type="molecule type" value="Genomic_DNA"/>
</dbReference>
<dbReference type="Pfam" id="PF10609">
    <property type="entry name" value="ParA"/>
    <property type="match status" value="1"/>
</dbReference>
<evidence type="ECO:0000256" key="1">
    <source>
        <dbReference type="ARBA" id="ARBA00022741"/>
    </source>
</evidence>
<organism evidence="3 4">
    <name type="scientific">Candidatus Iainarchaeum sp</name>
    <dbReference type="NCBI Taxonomy" id="3101447"/>
    <lineage>
        <taxon>Archaea</taxon>
        <taxon>Candidatus Iainarchaeota</taxon>
        <taxon>Candidatus Iainarchaeia</taxon>
        <taxon>Candidatus Iainarchaeales</taxon>
        <taxon>Candidatus Iainarchaeaceae</taxon>
        <taxon>Candidatus Iainarchaeum</taxon>
    </lineage>
</organism>
<dbReference type="GO" id="GO:0005524">
    <property type="term" value="F:ATP binding"/>
    <property type="evidence" value="ECO:0007669"/>
    <property type="project" value="UniProtKB-KW"/>
</dbReference>
<dbReference type="PANTHER" id="PTHR43384">
    <property type="entry name" value="SEPTUM SITE-DETERMINING PROTEIN MIND HOMOLOG, CHLOROPLASTIC-RELATED"/>
    <property type="match status" value="1"/>
</dbReference>
<dbReference type="InterPro" id="IPR027417">
    <property type="entry name" value="P-loop_NTPase"/>
</dbReference>
<proteinExistence type="predicted"/>
<keyword evidence="2" id="KW-0067">ATP-binding</keyword>